<evidence type="ECO:0000256" key="2">
    <source>
        <dbReference type="ARBA" id="ARBA00009258"/>
    </source>
</evidence>
<evidence type="ECO:0000259" key="11">
    <source>
        <dbReference type="Pfam" id="PF01728"/>
    </source>
</evidence>
<comment type="subcellular location">
    <subcellularLocation>
        <location evidence="1">Mitochondrion</location>
    </subcellularLocation>
</comment>
<feature type="active site" description="Proton acceptor" evidence="10">
    <location>
        <position position="198"/>
    </location>
</feature>
<dbReference type="PANTHER" id="PTHR10920">
    <property type="entry name" value="RIBOSOMAL RNA METHYLTRANSFERASE"/>
    <property type="match status" value="1"/>
</dbReference>
<dbReference type="InterPro" id="IPR050082">
    <property type="entry name" value="RNA_methyltr_RlmE"/>
</dbReference>
<dbReference type="Pfam" id="PF01728">
    <property type="entry name" value="FtsJ"/>
    <property type="match status" value="1"/>
</dbReference>
<keyword evidence="8" id="KW-0496">Mitochondrion</keyword>
<evidence type="ECO:0000313" key="12">
    <source>
        <dbReference type="Proteomes" id="UP000504635"/>
    </source>
</evidence>
<dbReference type="InterPro" id="IPR015507">
    <property type="entry name" value="rRNA-MeTfrase_E"/>
</dbReference>
<gene>
    <name evidence="13" type="primary">LOC115884304</name>
</gene>
<protein>
    <recommendedName>
        <fullName evidence="9">rRNA methyltransferase 2, mitochondrial</fullName>
    </recommendedName>
</protein>
<keyword evidence="5" id="KW-0808">Transferase</keyword>
<reference evidence="13" key="1">
    <citation type="submission" date="2025-08" db="UniProtKB">
        <authorList>
            <consortium name="RefSeq"/>
        </authorList>
    </citation>
    <scope>IDENTIFICATION</scope>
    <source>
        <tissue evidence="13">Gonads</tissue>
    </source>
</reference>
<dbReference type="GO" id="GO:0005759">
    <property type="term" value="C:mitochondrial matrix"/>
    <property type="evidence" value="ECO:0007669"/>
    <property type="project" value="UniProtKB-ARBA"/>
</dbReference>
<dbReference type="InParanoid" id="A0A6J2Y4G8"/>
<evidence type="ECO:0000256" key="4">
    <source>
        <dbReference type="ARBA" id="ARBA00022603"/>
    </source>
</evidence>
<evidence type="ECO:0000256" key="6">
    <source>
        <dbReference type="ARBA" id="ARBA00022691"/>
    </source>
</evidence>
<keyword evidence="12" id="KW-1185">Reference proteome</keyword>
<dbReference type="HAMAP" id="MF_01547">
    <property type="entry name" value="RNA_methyltr_E"/>
    <property type="match status" value="1"/>
</dbReference>
<dbReference type="GO" id="GO:0008650">
    <property type="term" value="F:rRNA (uridine-2'-O-)-methyltransferase activity"/>
    <property type="evidence" value="ECO:0007669"/>
    <property type="project" value="TreeGrafter"/>
</dbReference>
<dbReference type="Proteomes" id="UP000504635">
    <property type="component" value="Unplaced"/>
</dbReference>
<evidence type="ECO:0000256" key="10">
    <source>
        <dbReference type="PIRSR" id="PIRSR005461-1"/>
    </source>
</evidence>
<proteinExistence type="inferred from homology"/>
<dbReference type="PIRSF" id="PIRSF005461">
    <property type="entry name" value="23S_rRNA_mtase"/>
    <property type="match status" value="1"/>
</dbReference>
<dbReference type="FunFam" id="3.40.50.150:FF:000129">
    <property type="entry name" value="Mitochondrial rRNA methyltransferase 2"/>
    <property type="match status" value="1"/>
</dbReference>
<dbReference type="PANTHER" id="PTHR10920:SF18">
    <property type="entry name" value="RRNA METHYLTRANSFERASE 2, MITOCHONDRIAL"/>
    <property type="match status" value="1"/>
</dbReference>
<dbReference type="OrthoDB" id="20105at2759"/>
<evidence type="ECO:0000313" key="13">
    <source>
        <dbReference type="RefSeq" id="XP_030758703.1"/>
    </source>
</evidence>
<dbReference type="GO" id="GO:1902775">
    <property type="term" value="P:mitochondrial large ribosomal subunit assembly"/>
    <property type="evidence" value="ECO:0007669"/>
    <property type="project" value="UniProtKB-ARBA"/>
</dbReference>
<dbReference type="AlphaFoldDB" id="A0A6J2Y4G8"/>
<keyword evidence="4 13" id="KW-0489">Methyltransferase</keyword>
<organism evidence="12 13">
    <name type="scientific">Sitophilus oryzae</name>
    <name type="common">Rice weevil</name>
    <name type="synonym">Curculio oryzae</name>
    <dbReference type="NCBI Taxonomy" id="7048"/>
    <lineage>
        <taxon>Eukaryota</taxon>
        <taxon>Metazoa</taxon>
        <taxon>Ecdysozoa</taxon>
        <taxon>Arthropoda</taxon>
        <taxon>Hexapoda</taxon>
        <taxon>Insecta</taxon>
        <taxon>Pterygota</taxon>
        <taxon>Neoptera</taxon>
        <taxon>Endopterygota</taxon>
        <taxon>Coleoptera</taxon>
        <taxon>Polyphaga</taxon>
        <taxon>Cucujiformia</taxon>
        <taxon>Curculionidae</taxon>
        <taxon>Dryophthorinae</taxon>
        <taxon>Sitophilus</taxon>
    </lineage>
</organism>
<evidence type="ECO:0000256" key="8">
    <source>
        <dbReference type="ARBA" id="ARBA00023128"/>
    </source>
</evidence>
<evidence type="ECO:0000256" key="5">
    <source>
        <dbReference type="ARBA" id="ARBA00022679"/>
    </source>
</evidence>
<sequence length="247" mass="27705">MKIVINQLRTFRTAAFNYKEISPGKLKRKVKGVSSHEWLARQNSDPYVEKAKMLNYRCRSAFKLIEIDDRFKILRPGYHVVDCGASPGSWTQVTVKRVNSDASDKSLLQGKVISVDRQLIYPIEGATLIGNADFTDPTSEQTIIKALNGNKCDAVISDMAPNATGIRDLDNENIIKLCYMVLKFAITNSKVGASVLMKLWQCGDSKKLELDIGKFYEKVNVVKPKSSRSDSTEMFLLGREFKGLKNS</sequence>
<dbReference type="KEGG" id="soy:115884304"/>
<dbReference type="InterPro" id="IPR002877">
    <property type="entry name" value="RNA_MeTrfase_FtsJ_dom"/>
</dbReference>
<keyword evidence="7" id="KW-0809">Transit peptide</keyword>
<name>A0A6J2Y4G8_SITOR</name>
<keyword evidence="3" id="KW-0698">rRNA processing</keyword>
<evidence type="ECO:0000256" key="7">
    <source>
        <dbReference type="ARBA" id="ARBA00022946"/>
    </source>
</evidence>
<dbReference type="RefSeq" id="XP_030758703.1">
    <property type="nucleotide sequence ID" value="XM_030902843.1"/>
</dbReference>
<keyword evidence="6 10" id="KW-0949">S-adenosyl-L-methionine</keyword>
<evidence type="ECO:0000256" key="3">
    <source>
        <dbReference type="ARBA" id="ARBA00022552"/>
    </source>
</evidence>
<dbReference type="SUPFAM" id="SSF53335">
    <property type="entry name" value="S-adenosyl-L-methionine-dependent methyltransferases"/>
    <property type="match status" value="1"/>
</dbReference>
<evidence type="ECO:0000256" key="1">
    <source>
        <dbReference type="ARBA" id="ARBA00004173"/>
    </source>
</evidence>
<dbReference type="InterPro" id="IPR029063">
    <property type="entry name" value="SAM-dependent_MTases_sf"/>
</dbReference>
<accession>A0A6J2Y4G8</accession>
<dbReference type="CTD" id="29960"/>
<dbReference type="FunCoup" id="A0A6J2Y4G8">
    <property type="interactions" value="1742"/>
</dbReference>
<comment type="similarity">
    <text evidence="2">Belongs to the class I-like SAM-binding methyltransferase superfamily. RNA methyltransferase RlmE family.</text>
</comment>
<dbReference type="Gene3D" id="3.40.50.150">
    <property type="entry name" value="Vaccinia Virus protein VP39"/>
    <property type="match status" value="1"/>
</dbReference>
<dbReference type="GeneID" id="115884304"/>
<feature type="domain" description="Ribosomal RNA methyltransferase FtsJ" evidence="11">
    <location>
        <begin position="56"/>
        <end position="241"/>
    </location>
</feature>
<evidence type="ECO:0000256" key="9">
    <source>
        <dbReference type="ARBA" id="ARBA00041184"/>
    </source>
</evidence>